<proteinExistence type="predicted"/>
<evidence type="ECO:0000256" key="1">
    <source>
        <dbReference type="SAM" id="MobiDB-lite"/>
    </source>
</evidence>
<dbReference type="Proteomes" id="UP000670092">
    <property type="component" value="Unassembled WGS sequence"/>
</dbReference>
<dbReference type="VEuPathDB" id="FungiDB:I7I52_09401"/>
<feature type="region of interest" description="Disordered" evidence="1">
    <location>
        <begin position="1"/>
        <end position="51"/>
    </location>
</feature>
<dbReference type="EMBL" id="JAEVHI010000002">
    <property type="protein sequence ID" value="KAG5299184.1"/>
    <property type="molecule type" value="Genomic_DNA"/>
</dbReference>
<sequence length="171" mass="17635">MGAAPSSSSSSSPRSSSCSSDSSNRDFSRRNRRNSRLNTSSAASSSSSNHISRTNCLIRGLGTCELCADDPPRSPGKFSLSATEASPLASVAWRGSRPLRCGRGESNSGPKCSGSEAILSPLSGADSGLEEYRREARSPLGSFGLYFSACERSLATASAPTGVVGCDGRDA</sequence>
<dbReference type="AlphaFoldDB" id="A0A8H7YVD3"/>
<feature type="compositionally biased region" description="Low complexity" evidence="1">
    <location>
        <begin position="36"/>
        <end position="51"/>
    </location>
</feature>
<gene>
    <name evidence="2" type="ORF">I7I52_09401</name>
</gene>
<organism evidence="2 3">
    <name type="scientific">Ajellomyces capsulatus</name>
    <name type="common">Darling's disease fungus</name>
    <name type="synonym">Histoplasma capsulatum</name>
    <dbReference type="NCBI Taxonomy" id="5037"/>
    <lineage>
        <taxon>Eukaryota</taxon>
        <taxon>Fungi</taxon>
        <taxon>Dikarya</taxon>
        <taxon>Ascomycota</taxon>
        <taxon>Pezizomycotina</taxon>
        <taxon>Eurotiomycetes</taxon>
        <taxon>Eurotiomycetidae</taxon>
        <taxon>Onygenales</taxon>
        <taxon>Ajellomycetaceae</taxon>
        <taxon>Histoplasma</taxon>
    </lineage>
</organism>
<feature type="compositionally biased region" description="Low complexity" evidence="1">
    <location>
        <begin position="1"/>
        <end position="22"/>
    </location>
</feature>
<evidence type="ECO:0000313" key="3">
    <source>
        <dbReference type="Proteomes" id="UP000670092"/>
    </source>
</evidence>
<evidence type="ECO:0000313" key="2">
    <source>
        <dbReference type="EMBL" id="KAG5299184.1"/>
    </source>
</evidence>
<reference evidence="2 3" key="1">
    <citation type="submission" date="2021-01" db="EMBL/GenBank/DDBJ databases">
        <title>Chromosome-level genome assembly of a human fungal pathogen reveals clustering of transcriptionally co-regulated genes.</title>
        <authorList>
            <person name="Voorhies M."/>
            <person name="Cohen S."/>
            <person name="Shea T.P."/>
            <person name="Petrus S."/>
            <person name="Munoz J.F."/>
            <person name="Poplawski S."/>
            <person name="Goldman W.E."/>
            <person name="Michael T."/>
            <person name="Cuomo C.A."/>
            <person name="Sil A."/>
            <person name="Beyhan S."/>
        </authorList>
    </citation>
    <scope>NUCLEOTIDE SEQUENCE [LARGE SCALE GENOMIC DNA]</scope>
    <source>
        <strain evidence="2 3">G184AR</strain>
    </source>
</reference>
<name>A0A8H7YVD3_AJECA</name>
<comment type="caution">
    <text evidence="2">The sequence shown here is derived from an EMBL/GenBank/DDBJ whole genome shotgun (WGS) entry which is preliminary data.</text>
</comment>
<accession>A0A8H7YVD3</accession>
<protein>
    <submittedName>
        <fullName evidence="2">Uncharacterized protein</fullName>
    </submittedName>
</protein>